<organism evidence="4 5">
    <name type="scientific">Albimonas pacifica</name>
    <dbReference type="NCBI Taxonomy" id="1114924"/>
    <lineage>
        <taxon>Bacteria</taxon>
        <taxon>Pseudomonadati</taxon>
        <taxon>Pseudomonadota</taxon>
        <taxon>Alphaproteobacteria</taxon>
        <taxon>Rhodobacterales</taxon>
        <taxon>Paracoccaceae</taxon>
        <taxon>Albimonas</taxon>
    </lineage>
</organism>
<evidence type="ECO:0000313" key="4">
    <source>
        <dbReference type="EMBL" id="SFI60257.1"/>
    </source>
</evidence>
<dbReference type="STRING" id="1114924.SAMN05216258_10829"/>
<dbReference type="Gene3D" id="1.10.10.10">
    <property type="entry name" value="Winged helix-like DNA-binding domain superfamily/Winged helix DNA-binding domain"/>
    <property type="match status" value="1"/>
</dbReference>
<dbReference type="RefSeq" id="WP_177236313.1">
    <property type="nucleotide sequence ID" value="NZ_FOQH01000008.1"/>
</dbReference>
<keyword evidence="5" id="KW-1185">Reference proteome</keyword>
<dbReference type="CDD" id="cd00383">
    <property type="entry name" value="trans_reg_C"/>
    <property type="match status" value="1"/>
</dbReference>
<dbReference type="SUPFAM" id="SSF46894">
    <property type="entry name" value="C-terminal effector domain of the bipartite response regulators"/>
    <property type="match status" value="1"/>
</dbReference>
<reference evidence="4 5" key="1">
    <citation type="submission" date="2016-10" db="EMBL/GenBank/DDBJ databases">
        <authorList>
            <person name="de Groot N.N."/>
        </authorList>
    </citation>
    <scope>NUCLEOTIDE SEQUENCE [LARGE SCALE GENOMIC DNA]</scope>
    <source>
        <strain evidence="4 5">CGMCC 1.11030</strain>
    </source>
</reference>
<feature type="domain" description="OmpR/PhoB-type" evidence="3">
    <location>
        <begin position="15"/>
        <end position="121"/>
    </location>
</feature>
<proteinExistence type="predicted"/>
<name>A0A1I3JJ32_9RHOB</name>
<dbReference type="GO" id="GO:0000160">
    <property type="term" value="P:phosphorelay signal transduction system"/>
    <property type="evidence" value="ECO:0007669"/>
    <property type="project" value="InterPro"/>
</dbReference>
<evidence type="ECO:0000259" key="3">
    <source>
        <dbReference type="PROSITE" id="PS51755"/>
    </source>
</evidence>
<dbReference type="SMART" id="SM00862">
    <property type="entry name" value="Trans_reg_C"/>
    <property type="match status" value="1"/>
</dbReference>
<evidence type="ECO:0000256" key="2">
    <source>
        <dbReference type="PROSITE-ProRule" id="PRU01091"/>
    </source>
</evidence>
<dbReference type="GO" id="GO:0006355">
    <property type="term" value="P:regulation of DNA-templated transcription"/>
    <property type="evidence" value="ECO:0007669"/>
    <property type="project" value="InterPro"/>
</dbReference>
<dbReference type="GO" id="GO:0003677">
    <property type="term" value="F:DNA binding"/>
    <property type="evidence" value="ECO:0007669"/>
    <property type="project" value="UniProtKB-UniRule"/>
</dbReference>
<dbReference type="EMBL" id="FOQH01000008">
    <property type="protein sequence ID" value="SFI60257.1"/>
    <property type="molecule type" value="Genomic_DNA"/>
</dbReference>
<sequence length="140" mass="15453">MSADVSLLSREDLEIRCLELIERCTALEEALGLTGDAQPRNWRVPLTPALGRMLAVLLNARPGRPVSRQLLSEVSARDPLDPPLSNAVEVQIRNLRKLLRDAGLPHDAIHTVVGEGYCIHPDHLTAMRNAFLCDDGRLFG</sequence>
<evidence type="ECO:0000256" key="1">
    <source>
        <dbReference type="ARBA" id="ARBA00023125"/>
    </source>
</evidence>
<accession>A0A1I3JJ32</accession>
<gene>
    <name evidence="4" type="ORF">SAMN05216258_10829</name>
</gene>
<feature type="DNA-binding region" description="OmpR/PhoB-type" evidence="2">
    <location>
        <begin position="15"/>
        <end position="121"/>
    </location>
</feature>
<dbReference type="AlphaFoldDB" id="A0A1I3JJ32"/>
<protein>
    <submittedName>
        <fullName evidence="4">Transcriptional regulatory protein, C terminal</fullName>
    </submittedName>
</protein>
<dbReference type="InterPro" id="IPR016032">
    <property type="entry name" value="Sig_transdc_resp-reg_C-effctor"/>
</dbReference>
<dbReference type="Pfam" id="PF00486">
    <property type="entry name" value="Trans_reg_C"/>
    <property type="match status" value="1"/>
</dbReference>
<dbReference type="Proteomes" id="UP000199377">
    <property type="component" value="Unassembled WGS sequence"/>
</dbReference>
<dbReference type="InterPro" id="IPR036388">
    <property type="entry name" value="WH-like_DNA-bd_sf"/>
</dbReference>
<keyword evidence="1 2" id="KW-0238">DNA-binding</keyword>
<dbReference type="InterPro" id="IPR001867">
    <property type="entry name" value="OmpR/PhoB-type_DNA-bd"/>
</dbReference>
<dbReference type="PROSITE" id="PS51755">
    <property type="entry name" value="OMPR_PHOB"/>
    <property type="match status" value="1"/>
</dbReference>
<evidence type="ECO:0000313" key="5">
    <source>
        <dbReference type="Proteomes" id="UP000199377"/>
    </source>
</evidence>